<dbReference type="AlphaFoldDB" id="A0A1Q4HCJ5"/>
<reference evidence="2 4" key="1">
    <citation type="submission" date="2016-09" db="EMBL/GenBank/DDBJ databases">
        <title>genome sequences of unsequenced Mycobacteria.</title>
        <authorList>
            <person name="Greninger A.L."/>
            <person name="Jerome K.R."/>
            <person name="Mcnair B."/>
            <person name="Wallis C."/>
            <person name="Fang F."/>
        </authorList>
    </citation>
    <scope>NUCLEOTIDE SEQUENCE [LARGE SCALE GENOMIC DNA]</scope>
    <source>
        <strain evidence="2 4">BM1</strain>
    </source>
</reference>
<keyword evidence="1" id="KW-0732">Signal</keyword>
<comment type="caution">
    <text evidence="3">The sequence shown here is derived from an EMBL/GenBank/DDBJ whole genome shotgun (WGS) entry which is preliminary data.</text>
</comment>
<sequence length="191" mass="20832">MFRAAAVAVTTALALVAAPTAHAEAAPTLPAFVPYPSAWTPDYSLFPYNLWQIRVTPEQVAAQRDACQWFNAQYGDLAGQVHGFENFLAGAGDDWSAPGVQQTADVVTANLKQSAAFLDPRVHTLYITNYPDQSQYSPLYNGDSFYHLWYQYTQIADKIGQELPSGQIHANVVTADVYGNVIRESGICNGA</sequence>
<feature type="chain" id="PRO_5011899093" evidence="1">
    <location>
        <begin position="24"/>
        <end position="191"/>
    </location>
</feature>
<evidence type="ECO:0000313" key="2">
    <source>
        <dbReference type="EMBL" id="OPE50958.1"/>
    </source>
</evidence>
<dbReference type="Proteomes" id="UP000220340">
    <property type="component" value="Unassembled WGS sequence"/>
</dbReference>
<dbReference type="OrthoDB" id="4620890at2"/>
<accession>A0A1Q4HCJ5</accession>
<proteinExistence type="predicted"/>
<protein>
    <submittedName>
        <fullName evidence="3">Uncharacterized protein</fullName>
    </submittedName>
</protein>
<evidence type="ECO:0000313" key="4">
    <source>
        <dbReference type="Proteomes" id="UP000191039"/>
    </source>
</evidence>
<feature type="signal peptide" evidence="1">
    <location>
        <begin position="1"/>
        <end position="23"/>
    </location>
</feature>
<evidence type="ECO:0000313" key="5">
    <source>
        <dbReference type="Proteomes" id="UP000220340"/>
    </source>
</evidence>
<evidence type="ECO:0000256" key="1">
    <source>
        <dbReference type="SAM" id="SignalP"/>
    </source>
</evidence>
<dbReference type="EMBL" id="PDCR01000008">
    <property type="protein sequence ID" value="PEG55178.1"/>
    <property type="molecule type" value="Genomic_DNA"/>
</dbReference>
<dbReference type="Proteomes" id="UP000191039">
    <property type="component" value="Unassembled WGS sequence"/>
</dbReference>
<keyword evidence="5" id="KW-1185">Reference proteome</keyword>
<evidence type="ECO:0000313" key="3">
    <source>
        <dbReference type="EMBL" id="PEG55178.1"/>
    </source>
</evidence>
<organism evidence="3 5">
    <name type="scientific">Mycolicibacterium diernhoferi</name>
    <dbReference type="NCBI Taxonomy" id="1801"/>
    <lineage>
        <taxon>Bacteria</taxon>
        <taxon>Bacillati</taxon>
        <taxon>Actinomycetota</taxon>
        <taxon>Actinomycetes</taxon>
        <taxon>Mycobacteriales</taxon>
        <taxon>Mycobacteriaceae</taxon>
        <taxon>Mycolicibacterium</taxon>
    </lineage>
</organism>
<dbReference type="EMBL" id="MIJD01000241">
    <property type="protein sequence ID" value="OPE50958.1"/>
    <property type="molecule type" value="Genomic_DNA"/>
</dbReference>
<gene>
    <name evidence="2" type="ORF">BV510_20175</name>
    <name evidence="3" type="ORF">CRI78_07525</name>
</gene>
<name>A0A1Q4HCJ5_9MYCO</name>
<reference evidence="3 5" key="2">
    <citation type="submission" date="2017-10" db="EMBL/GenBank/DDBJ databases">
        <title>The new phylogeny of genus Mycobacterium.</title>
        <authorList>
            <person name="Tortoli E."/>
            <person name="Trovato A."/>
            <person name="Cirillo D.M."/>
        </authorList>
    </citation>
    <scope>NUCLEOTIDE SEQUENCE [LARGE SCALE GENOMIC DNA]</scope>
    <source>
        <strain evidence="3 5">IP141170001</strain>
    </source>
</reference>